<dbReference type="FunFam" id="1.10.10.10:FF:000001">
    <property type="entry name" value="LysR family transcriptional regulator"/>
    <property type="match status" value="1"/>
</dbReference>
<proteinExistence type="inferred from homology"/>
<keyword evidence="4" id="KW-0804">Transcription</keyword>
<dbReference type="InterPro" id="IPR058163">
    <property type="entry name" value="LysR-type_TF_proteobact-type"/>
</dbReference>
<dbReference type="Gene3D" id="3.40.190.290">
    <property type="match status" value="1"/>
</dbReference>
<sequence>MDRLQQLSVFRRVVETGNITRAARDLNLSQPSVSRLVAELEQRLGVLLLLRSPRGLATTEAGAAFHADAVRILDALEEAEANARGAHTALTGTVRITCIAAFFDTVVMPWLRDFLLANPALELEANLSPLPIDLVEEGVDLAIRFGTIRQQSLIARKLGRMDFSLFASPAYIASAGMPETPEALALHDFCGLLIGGRSVDEATLHGPDGRTVSVSMRSRFRADNITSVQRVALDGLGIALLAPWSVAPQIDSGALVPVLPGWRTQPRDVHAVWPASRAMPRRVRAVLDLMVEKAAREPRLQARELRP</sequence>
<comment type="similarity">
    <text evidence="1">Belongs to the LysR transcriptional regulatory family.</text>
</comment>
<feature type="domain" description="HTH lysR-type" evidence="5">
    <location>
        <begin position="1"/>
        <end position="59"/>
    </location>
</feature>
<dbReference type="PRINTS" id="PR00039">
    <property type="entry name" value="HTHLYSR"/>
</dbReference>
<accession>A0A9X0UF74</accession>
<dbReference type="PANTHER" id="PTHR30537">
    <property type="entry name" value="HTH-TYPE TRANSCRIPTIONAL REGULATOR"/>
    <property type="match status" value="1"/>
</dbReference>
<dbReference type="AlphaFoldDB" id="A0A9X0UF74"/>
<name>A0A9X0UF74_9PROT</name>
<keyword evidence="2" id="KW-0805">Transcription regulation</keyword>
<evidence type="ECO:0000256" key="3">
    <source>
        <dbReference type="ARBA" id="ARBA00023125"/>
    </source>
</evidence>
<gene>
    <name evidence="6" type="ORF">H7965_02215</name>
</gene>
<dbReference type="PROSITE" id="PS50931">
    <property type="entry name" value="HTH_LYSR"/>
    <property type="match status" value="1"/>
</dbReference>
<dbReference type="InterPro" id="IPR036388">
    <property type="entry name" value="WH-like_DNA-bd_sf"/>
</dbReference>
<evidence type="ECO:0000313" key="7">
    <source>
        <dbReference type="Proteomes" id="UP000600101"/>
    </source>
</evidence>
<evidence type="ECO:0000313" key="6">
    <source>
        <dbReference type="EMBL" id="MBC4014125.1"/>
    </source>
</evidence>
<dbReference type="RefSeq" id="WP_186768901.1">
    <property type="nucleotide sequence ID" value="NZ_JACOMF010000002.1"/>
</dbReference>
<dbReference type="InterPro" id="IPR005119">
    <property type="entry name" value="LysR_subst-bd"/>
</dbReference>
<dbReference type="SUPFAM" id="SSF53850">
    <property type="entry name" value="Periplasmic binding protein-like II"/>
    <property type="match status" value="1"/>
</dbReference>
<keyword evidence="3" id="KW-0238">DNA-binding</keyword>
<dbReference type="CDD" id="cd08422">
    <property type="entry name" value="PBP2_CrgA_like"/>
    <property type="match status" value="1"/>
</dbReference>
<organism evidence="6 7">
    <name type="scientific">Siccirubricoccus deserti</name>
    <dbReference type="NCBI Taxonomy" id="2013562"/>
    <lineage>
        <taxon>Bacteria</taxon>
        <taxon>Pseudomonadati</taxon>
        <taxon>Pseudomonadota</taxon>
        <taxon>Alphaproteobacteria</taxon>
        <taxon>Acetobacterales</taxon>
        <taxon>Roseomonadaceae</taxon>
        <taxon>Siccirubricoccus</taxon>
    </lineage>
</organism>
<dbReference type="PANTHER" id="PTHR30537:SF5">
    <property type="entry name" value="HTH-TYPE TRANSCRIPTIONAL ACTIVATOR TTDR-RELATED"/>
    <property type="match status" value="1"/>
</dbReference>
<evidence type="ECO:0000256" key="2">
    <source>
        <dbReference type="ARBA" id="ARBA00023015"/>
    </source>
</evidence>
<dbReference type="GO" id="GO:0043565">
    <property type="term" value="F:sequence-specific DNA binding"/>
    <property type="evidence" value="ECO:0007669"/>
    <property type="project" value="TreeGrafter"/>
</dbReference>
<evidence type="ECO:0000256" key="1">
    <source>
        <dbReference type="ARBA" id="ARBA00009437"/>
    </source>
</evidence>
<reference evidence="6" key="1">
    <citation type="submission" date="2020-08" db="EMBL/GenBank/DDBJ databases">
        <authorList>
            <person name="Hu Y."/>
            <person name="Nguyen S.V."/>
            <person name="Li F."/>
            <person name="Fanning S."/>
        </authorList>
    </citation>
    <scope>NUCLEOTIDE SEQUENCE</scope>
    <source>
        <strain evidence="6">SYSU D8009</strain>
    </source>
</reference>
<dbReference type="GO" id="GO:0003700">
    <property type="term" value="F:DNA-binding transcription factor activity"/>
    <property type="evidence" value="ECO:0007669"/>
    <property type="project" value="InterPro"/>
</dbReference>
<dbReference type="Proteomes" id="UP000600101">
    <property type="component" value="Unassembled WGS sequence"/>
</dbReference>
<dbReference type="Pfam" id="PF03466">
    <property type="entry name" value="LysR_substrate"/>
    <property type="match status" value="1"/>
</dbReference>
<dbReference type="SUPFAM" id="SSF46785">
    <property type="entry name" value="Winged helix' DNA-binding domain"/>
    <property type="match status" value="1"/>
</dbReference>
<evidence type="ECO:0000259" key="5">
    <source>
        <dbReference type="PROSITE" id="PS50931"/>
    </source>
</evidence>
<comment type="caution">
    <text evidence="6">The sequence shown here is derived from an EMBL/GenBank/DDBJ whole genome shotgun (WGS) entry which is preliminary data.</text>
</comment>
<dbReference type="GO" id="GO:0006351">
    <property type="term" value="P:DNA-templated transcription"/>
    <property type="evidence" value="ECO:0007669"/>
    <property type="project" value="TreeGrafter"/>
</dbReference>
<dbReference type="InterPro" id="IPR036390">
    <property type="entry name" value="WH_DNA-bd_sf"/>
</dbReference>
<keyword evidence="7" id="KW-1185">Reference proteome</keyword>
<evidence type="ECO:0000256" key="4">
    <source>
        <dbReference type="ARBA" id="ARBA00023163"/>
    </source>
</evidence>
<dbReference type="Gene3D" id="1.10.10.10">
    <property type="entry name" value="Winged helix-like DNA-binding domain superfamily/Winged helix DNA-binding domain"/>
    <property type="match status" value="1"/>
</dbReference>
<protein>
    <submittedName>
        <fullName evidence="6">LysR family transcriptional regulator</fullName>
    </submittedName>
</protein>
<dbReference type="InterPro" id="IPR000847">
    <property type="entry name" value="LysR_HTH_N"/>
</dbReference>
<dbReference type="EMBL" id="JACOMF010000002">
    <property type="protein sequence ID" value="MBC4014125.1"/>
    <property type="molecule type" value="Genomic_DNA"/>
</dbReference>
<dbReference type="Pfam" id="PF00126">
    <property type="entry name" value="HTH_1"/>
    <property type="match status" value="1"/>
</dbReference>